<organism evidence="1">
    <name type="scientific">Cuerna arida</name>
    <dbReference type="NCBI Taxonomy" id="1464854"/>
    <lineage>
        <taxon>Eukaryota</taxon>
        <taxon>Metazoa</taxon>
        <taxon>Ecdysozoa</taxon>
        <taxon>Arthropoda</taxon>
        <taxon>Hexapoda</taxon>
        <taxon>Insecta</taxon>
        <taxon>Pterygota</taxon>
        <taxon>Neoptera</taxon>
        <taxon>Paraneoptera</taxon>
        <taxon>Hemiptera</taxon>
        <taxon>Auchenorrhyncha</taxon>
        <taxon>Membracoidea</taxon>
        <taxon>Cicadellidae</taxon>
        <taxon>Cicadellinae</taxon>
        <taxon>Proconiini</taxon>
        <taxon>Cuerna</taxon>
    </lineage>
</organism>
<accession>A0A1B6EKX7</accession>
<name>A0A1B6EKX7_9HEMI</name>
<proteinExistence type="predicted"/>
<gene>
    <name evidence="1" type="ORF">g.24911</name>
</gene>
<dbReference type="EMBL" id="GECZ01031237">
    <property type="protein sequence ID" value="JAS38532.1"/>
    <property type="molecule type" value="Transcribed_RNA"/>
</dbReference>
<dbReference type="AlphaFoldDB" id="A0A1B6EKX7"/>
<sequence>MAPPEREEDLKVYAATLEPTDIFLEQGKVLKKIKSSGSLENEYLTSAKQSESERALEIDNPTINEAKKHSIKKKMKKVNQKSKVFKGKIEKIDFLECNRIFMCNYFKIRNNKLHNKKMNSQSHIEPNTNNINCKKKTDLESTFKTLGLGDNIEKSPILKKKDNTLSFVVAEVIQKGNNSTGECMNGNLEAGFRNSSVAGLNRRANVKKCLSSGYYKTINITSSRHQKYFYRHNFSCQNTVSGNEEFTDKVIKRSKSGPSNYFVQEVSEFKTSHENIKKSNVFNCVNGDRNKISFEPNILNQTENAFSIDEICKDLTSLEVKFVHNSESIIESHTHRVTKLKCASKNSKLKRVNSTGEISNGTNQCIVLRSKSLEHVHRFYKDNNSKILTFVGINNNIEVSQRYNQNLISKKKIKKKQSIWKIINGFIFECVMKKYDFKNQE</sequence>
<protein>
    <submittedName>
        <fullName evidence="1">Uncharacterized protein</fullName>
    </submittedName>
</protein>
<evidence type="ECO:0000313" key="1">
    <source>
        <dbReference type="EMBL" id="JAS38532.1"/>
    </source>
</evidence>
<reference evidence="1" key="1">
    <citation type="submission" date="2015-11" db="EMBL/GenBank/DDBJ databases">
        <title>De novo transcriptome assembly of four potential Pierce s Disease insect vectors from Arizona vineyards.</title>
        <authorList>
            <person name="Tassone E.E."/>
        </authorList>
    </citation>
    <scope>NUCLEOTIDE SEQUENCE</scope>
</reference>